<proteinExistence type="predicted"/>
<gene>
    <name evidence="1" type="ORF">V5F30_24720</name>
</gene>
<keyword evidence="1" id="KW-0808">Transferase</keyword>
<reference evidence="1 2" key="1">
    <citation type="submission" date="2024-02" db="EMBL/GenBank/DDBJ databases">
        <title>Expansion and revision of Xanthobacter and proposal of Roseixanthobacter gen. nov.</title>
        <authorList>
            <person name="Soltysiak M.P.M."/>
            <person name="Jalihal A."/>
            <person name="Ory A."/>
            <person name="Chrisophersen C."/>
            <person name="Lee A.D."/>
            <person name="Boulton J."/>
            <person name="Springer M."/>
        </authorList>
    </citation>
    <scope>NUCLEOTIDE SEQUENCE [LARGE SCALE GENOMIC DNA]</scope>
    <source>
        <strain evidence="1 2">CB5</strain>
    </source>
</reference>
<organism evidence="1 2">
    <name type="scientific">Xanthobacter aminoxidans</name>
    <dbReference type="NCBI Taxonomy" id="186280"/>
    <lineage>
        <taxon>Bacteria</taxon>
        <taxon>Pseudomonadati</taxon>
        <taxon>Pseudomonadota</taxon>
        <taxon>Alphaproteobacteria</taxon>
        <taxon>Hyphomicrobiales</taxon>
        <taxon>Xanthobacteraceae</taxon>
        <taxon>Xanthobacter</taxon>
    </lineage>
</organism>
<evidence type="ECO:0000313" key="1">
    <source>
        <dbReference type="EMBL" id="MFG1255438.1"/>
    </source>
</evidence>
<dbReference type="InterPro" id="IPR014942">
    <property type="entry name" value="AbiEii"/>
</dbReference>
<keyword evidence="2" id="KW-1185">Reference proteome</keyword>
<dbReference type="GO" id="GO:0016740">
    <property type="term" value="F:transferase activity"/>
    <property type="evidence" value="ECO:0007669"/>
    <property type="project" value="UniProtKB-KW"/>
</dbReference>
<comment type="caution">
    <text evidence="1">The sequence shown here is derived from an EMBL/GenBank/DDBJ whole genome shotgun (WGS) entry which is preliminary data.</text>
</comment>
<protein>
    <submittedName>
        <fullName evidence="1">Nucleotidyl transferase AbiEii/AbiGii toxin family protein</fullName>
    </submittedName>
</protein>
<dbReference type="Proteomes" id="UP001604043">
    <property type="component" value="Unassembled WGS sequence"/>
</dbReference>
<evidence type="ECO:0000313" key="2">
    <source>
        <dbReference type="Proteomes" id="UP001604043"/>
    </source>
</evidence>
<sequence>MSKSTATLPDWERVLIAASRLQSILPDAVLVGGTASAVHAHHRVSQDADHVLTDLISRFDEVLAQLESVAGWKTARVRRPVLILGSLDGIETGIRQLIRGEPLETCVVERHGARITLPTAAEILRIKAVLILKRNATRDYIDFAALAAALGTEAASDALGTFDDLYPQENGESPLQQLLAQITNAQPFDLSETDLTEYKHLDPRWHDWAGIQAVCDDLAGELFDRLDGFEPTPEPGGFQP</sequence>
<dbReference type="RefSeq" id="WP_394010410.1">
    <property type="nucleotide sequence ID" value="NZ_JBAFUR010000011.1"/>
</dbReference>
<dbReference type="EMBL" id="JBAFUR010000011">
    <property type="protein sequence ID" value="MFG1255438.1"/>
    <property type="molecule type" value="Genomic_DNA"/>
</dbReference>
<name>A0ABW6ZNK6_9HYPH</name>
<accession>A0ABW6ZNK6</accession>
<dbReference type="Pfam" id="PF08843">
    <property type="entry name" value="AbiEii"/>
    <property type="match status" value="1"/>
</dbReference>